<evidence type="ECO:0000256" key="1">
    <source>
        <dbReference type="ARBA" id="ARBA00004141"/>
    </source>
</evidence>
<feature type="domain" description="Wax synthase" evidence="10">
    <location>
        <begin position="203"/>
        <end position="290"/>
    </location>
</feature>
<protein>
    <recommendedName>
        <fullName evidence="10">Wax synthase domain-containing protein</fullName>
    </recommendedName>
</protein>
<feature type="transmembrane region" description="Helical" evidence="9">
    <location>
        <begin position="32"/>
        <end position="51"/>
    </location>
</feature>
<evidence type="ECO:0000256" key="5">
    <source>
        <dbReference type="ARBA" id="ARBA00022989"/>
    </source>
</evidence>
<keyword evidence="8" id="KW-0012">Acyltransferase</keyword>
<evidence type="ECO:0000259" key="10">
    <source>
        <dbReference type="Pfam" id="PF13813"/>
    </source>
</evidence>
<dbReference type="EMBL" id="JAJSOW010000100">
    <property type="protein sequence ID" value="KAI9185035.1"/>
    <property type="molecule type" value="Genomic_DNA"/>
</dbReference>
<comment type="caution">
    <text evidence="11">The sequence shown here is derived from an EMBL/GenBank/DDBJ whole genome shotgun (WGS) entry which is preliminary data.</text>
</comment>
<evidence type="ECO:0000256" key="4">
    <source>
        <dbReference type="ARBA" id="ARBA00022692"/>
    </source>
</evidence>
<keyword evidence="12" id="KW-1185">Reference proteome</keyword>
<evidence type="ECO:0000256" key="6">
    <source>
        <dbReference type="ARBA" id="ARBA00023098"/>
    </source>
</evidence>
<reference evidence="11" key="1">
    <citation type="journal article" date="2022" name="Plant J.">
        <title>Strategies of tolerance reflected in two North American maple genomes.</title>
        <authorList>
            <person name="McEvoy S.L."/>
            <person name="Sezen U.U."/>
            <person name="Trouern-Trend A."/>
            <person name="McMahon S.M."/>
            <person name="Schaberg P.G."/>
            <person name="Yang J."/>
            <person name="Wegrzyn J.L."/>
            <person name="Swenson N.G."/>
        </authorList>
    </citation>
    <scope>NUCLEOTIDE SEQUENCE</scope>
    <source>
        <strain evidence="11">91603</strain>
    </source>
</reference>
<dbReference type="InterPro" id="IPR017088">
    <property type="entry name" value="Wax_synthase_Magnoliopsida"/>
</dbReference>
<keyword evidence="5 9" id="KW-1133">Transmembrane helix</keyword>
<dbReference type="PANTHER" id="PTHR31595">
    <property type="entry name" value="LONG-CHAIN-ALCOHOL O-FATTY-ACYLTRANSFERASE 3-RELATED"/>
    <property type="match status" value="1"/>
</dbReference>
<feature type="transmembrane region" description="Helical" evidence="9">
    <location>
        <begin position="141"/>
        <end position="161"/>
    </location>
</feature>
<dbReference type="InterPro" id="IPR032805">
    <property type="entry name" value="Wax_synthase_dom"/>
</dbReference>
<keyword evidence="6" id="KW-0443">Lipid metabolism</keyword>
<keyword evidence="4 9" id="KW-0812">Transmembrane</keyword>
<evidence type="ECO:0000256" key="8">
    <source>
        <dbReference type="ARBA" id="ARBA00023315"/>
    </source>
</evidence>
<dbReference type="GO" id="GO:0008374">
    <property type="term" value="F:O-acyltransferase activity"/>
    <property type="evidence" value="ECO:0007669"/>
    <property type="project" value="InterPro"/>
</dbReference>
<evidence type="ECO:0000256" key="2">
    <source>
        <dbReference type="ARBA" id="ARBA00007282"/>
    </source>
</evidence>
<organism evidence="11 12">
    <name type="scientific">Acer negundo</name>
    <name type="common">Box elder</name>
    <dbReference type="NCBI Taxonomy" id="4023"/>
    <lineage>
        <taxon>Eukaryota</taxon>
        <taxon>Viridiplantae</taxon>
        <taxon>Streptophyta</taxon>
        <taxon>Embryophyta</taxon>
        <taxon>Tracheophyta</taxon>
        <taxon>Spermatophyta</taxon>
        <taxon>Magnoliopsida</taxon>
        <taxon>eudicotyledons</taxon>
        <taxon>Gunneridae</taxon>
        <taxon>Pentapetalae</taxon>
        <taxon>rosids</taxon>
        <taxon>malvids</taxon>
        <taxon>Sapindales</taxon>
        <taxon>Sapindaceae</taxon>
        <taxon>Hippocastanoideae</taxon>
        <taxon>Acereae</taxon>
        <taxon>Acer</taxon>
    </lineage>
</organism>
<evidence type="ECO:0000256" key="9">
    <source>
        <dbReference type="SAM" id="Phobius"/>
    </source>
</evidence>
<feature type="transmembrane region" description="Helical" evidence="9">
    <location>
        <begin position="285"/>
        <end position="305"/>
    </location>
</feature>
<gene>
    <name evidence="11" type="ORF">LWI28_003545</name>
</gene>
<dbReference type="PIRSF" id="PIRSF037006">
    <property type="entry name" value="Wax_synthase"/>
    <property type="match status" value="1"/>
</dbReference>
<proteinExistence type="inferred from homology"/>
<keyword evidence="7 9" id="KW-0472">Membrane</keyword>
<keyword evidence="3" id="KW-0808">Transferase</keyword>
<feature type="transmembrane region" description="Helical" evidence="9">
    <location>
        <begin position="251"/>
        <end position="273"/>
    </location>
</feature>
<dbReference type="InterPro" id="IPR044851">
    <property type="entry name" value="Wax_synthase"/>
</dbReference>
<evidence type="ECO:0000256" key="7">
    <source>
        <dbReference type="ARBA" id="ARBA00023136"/>
    </source>
</evidence>
<dbReference type="Pfam" id="PF13813">
    <property type="entry name" value="MBOAT_2"/>
    <property type="match status" value="1"/>
</dbReference>
<feature type="transmembrane region" description="Helical" evidence="9">
    <location>
        <begin position="317"/>
        <end position="338"/>
    </location>
</feature>
<accession>A0AAD5J2P1</accession>
<evidence type="ECO:0000313" key="11">
    <source>
        <dbReference type="EMBL" id="KAI9185035.1"/>
    </source>
</evidence>
<sequence length="362" mass="41862">MDLEVKNLIKVMFQASISLSYCYFISSKIPKGLPRLLSILPIISFFIYLPLNLTSFHLTFTLASYLVWHTNFKLLLFAFDHGPLSLSPPSSSSSLSSSSSSPPPINILHFIIIASFPSKIKPHHPSHQKTKNNNTTYLEGFLKRVLFVCKILLFVVILKTYKYKEYLYDYVIMSLYCCHVYLQLEFSIAISTIPARFIGLEIEPQFNEPYLATSLQDFWGRRWNLMIGGILRPTVYEPLKYVFTPIIGQELAVFPCVMAVFTVSGLMHEVIFYYVSRTPPTWEQLWYFVLHGACLVVEIAVKKMVANRHWRLQRVVLRPLPAVFVAVTGVWLFFPVFLRHNVMERIIDELFILVDFIKNIAI</sequence>
<dbReference type="PANTHER" id="PTHR31595:SF70">
    <property type="entry name" value="LONG-CHAIN-ALCOHOL O-FATTY-ACYLTRANSFERASE 3-RELATED"/>
    <property type="match status" value="1"/>
</dbReference>
<comment type="similarity">
    <text evidence="2">Belongs to the wax synthase family.</text>
</comment>
<comment type="subcellular location">
    <subcellularLocation>
        <location evidence="1">Membrane</location>
        <topology evidence="1">Multi-pass membrane protein</topology>
    </subcellularLocation>
</comment>
<reference evidence="11" key="2">
    <citation type="submission" date="2023-02" db="EMBL/GenBank/DDBJ databases">
        <authorList>
            <person name="Swenson N.G."/>
            <person name="Wegrzyn J.L."/>
            <person name="Mcevoy S.L."/>
        </authorList>
    </citation>
    <scope>NUCLEOTIDE SEQUENCE</scope>
    <source>
        <strain evidence="11">91603</strain>
        <tissue evidence="11">Leaf</tissue>
    </source>
</reference>
<name>A0AAD5J2P1_ACENE</name>
<dbReference type="Proteomes" id="UP001064489">
    <property type="component" value="Chromosome 3"/>
</dbReference>
<evidence type="ECO:0000256" key="3">
    <source>
        <dbReference type="ARBA" id="ARBA00022679"/>
    </source>
</evidence>
<dbReference type="GO" id="GO:0006629">
    <property type="term" value="P:lipid metabolic process"/>
    <property type="evidence" value="ECO:0007669"/>
    <property type="project" value="UniProtKB-KW"/>
</dbReference>
<evidence type="ECO:0000313" key="12">
    <source>
        <dbReference type="Proteomes" id="UP001064489"/>
    </source>
</evidence>
<dbReference type="GO" id="GO:0016020">
    <property type="term" value="C:membrane"/>
    <property type="evidence" value="ECO:0007669"/>
    <property type="project" value="UniProtKB-SubCell"/>
</dbReference>
<dbReference type="AlphaFoldDB" id="A0AAD5J2P1"/>